<proteinExistence type="predicted"/>
<evidence type="ECO:0000256" key="1">
    <source>
        <dbReference type="SAM" id="Phobius"/>
    </source>
</evidence>
<accession>A0AAP3E6Q3</accession>
<feature type="transmembrane region" description="Helical" evidence="1">
    <location>
        <begin position="44"/>
        <end position="64"/>
    </location>
</feature>
<organism evidence="3 4">
    <name type="scientific">Natronosalvus hydrolyticus</name>
    <dbReference type="NCBI Taxonomy" id="2979988"/>
    <lineage>
        <taxon>Archaea</taxon>
        <taxon>Methanobacteriati</taxon>
        <taxon>Methanobacteriota</taxon>
        <taxon>Stenosarchaea group</taxon>
        <taxon>Halobacteria</taxon>
        <taxon>Halobacteriales</taxon>
        <taxon>Natrialbaceae</taxon>
        <taxon>Natronosalvus</taxon>
    </lineage>
</organism>
<feature type="domain" description="DUF8119" evidence="2">
    <location>
        <begin position="1"/>
        <end position="68"/>
    </location>
</feature>
<evidence type="ECO:0000259" key="2">
    <source>
        <dbReference type="Pfam" id="PF26436"/>
    </source>
</evidence>
<feature type="transmembrane region" description="Helical" evidence="1">
    <location>
        <begin position="16"/>
        <end position="38"/>
    </location>
</feature>
<sequence length="75" mass="8574">MTDLRTWITTAREQRWGILMDLVFAIAWVTLVDLLFRVLEGPDLAYYLLMLAGIVAYFGFVMSLERAVAEDESGE</sequence>
<evidence type="ECO:0000313" key="3">
    <source>
        <dbReference type="EMBL" id="MCU4752726.1"/>
    </source>
</evidence>
<dbReference type="InterPro" id="IPR058432">
    <property type="entry name" value="DUF8119"/>
</dbReference>
<dbReference type="Proteomes" id="UP001321047">
    <property type="component" value="Unassembled WGS sequence"/>
</dbReference>
<comment type="caution">
    <text evidence="3">The sequence shown here is derived from an EMBL/GenBank/DDBJ whole genome shotgun (WGS) entry which is preliminary data.</text>
</comment>
<keyword evidence="1" id="KW-0812">Transmembrane</keyword>
<evidence type="ECO:0000313" key="4">
    <source>
        <dbReference type="Proteomes" id="UP001321047"/>
    </source>
</evidence>
<dbReference type="AlphaFoldDB" id="A0AAP3E6Q3"/>
<dbReference type="RefSeq" id="WP_342809060.1">
    <property type="nucleotide sequence ID" value="NZ_JAOPJZ010000009.1"/>
</dbReference>
<name>A0AAP3E6Q3_9EURY</name>
<gene>
    <name evidence="3" type="ORF">OB919_12195</name>
</gene>
<keyword evidence="1" id="KW-1133">Transmembrane helix</keyword>
<protein>
    <recommendedName>
        <fullName evidence="2">DUF8119 domain-containing protein</fullName>
    </recommendedName>
</protein>
<keyword evidence="1" id="KW-0472">Membrane</keyword>
<dbReference type="Pfam" id="PF26436">
    <property type="entry name" value="DUF8119"/>
    <property type="match status" value="1"/>
</dbReference>
<dbReference type="EMBL" id="JAOPJZ010000009">
    <property type="protein sequence ID" value="MCU4752726.1"/>
    <property type="molecule type" value="Genomic_DNA"/>
</dbReference>
<keyword evidence="4" id="KW-1185">Reference proteome</keyword>
<reference evidence="3 4" key="1">
    <citation type="submission" date="2022-09" db="EMBL/GenBank/DDBJ databases">
        <title>Enrichment on poylsaccharides allowed isolation of novel metabolic and taxonomic groups of Haloarchaea.</title>
        <authorList>
            <person name="Sorokin D.Y."/>
            <person name="Elcheninov A.G."/>
            <person name="Khizhniak T.V."/>
            <person name="Kolganova T.V."/>
            <person name="Kublanov I.V."/>
        </authorList>
    </citation>
    <scope>NUCLEOTIDE SEQUENCE [LARGE SCALE GENOMIC DNA]</scope>
    <source>
        <strain evidence="3 4">AArc-curdl1</strain>
    </source>
</reference>